<dbReference type="AlphaFoldDB" id="A0A099IBS9"/>
<gene>
    <name evidence="1" type="ORF">CIAN88_00920</name>
</gene>
<protein>
    <submittedName>
        <fullName evidence="1">Uncharacterized protein</fullName>
    </submittedName>
</protein>
<reference evidence="1 2" key="1">
    <citation type="submission" date="2014-08" db="EMBL/GenBank/DDBJ databases">
        <title>Clostridium innocuum, an unnegligible vancomycin-resistant pathogen causing extra-intestinal infections.</title>
        <authorList>
            <person name="Feng Y."/>
            <person name="Chiu C.-H."/>
        </authorList>
    </citation>
    <scope>NUCLEOTIDE SEQUENCE [LARGE SCALE GENOMIC DNA]</scope>
    <source>
        <strain evidence="1 2">AN88</strain>
    </source>
</reference>
<dbReference type="Pfam" id="PF18937">
    <property type="entry name" value="DUF5685"/>
    <property type="match status" value="1"/>
</dbReference>
<dbReference type="EMBL" id="JQIF01000002">
    <property type="protein sequence ID" value="KGJ54996.1"/>
    <property type="molecule type" value="Genomic_DNA"/>
</dbReference>
<dbReference type="InterPro" id="IPR043740">
    <property type="entry name" value="DUF5685"/>
</dbReference>
<dbReference type="RefSeq" id="WP_044903431.1">
    <property type="nucleotide sequence ID" value="NZ_JQIF01000002.1"/>
</dbReference>
<proteinExistence type="predicted"/>
<accession>A0A099IBS9</accession>
<sequence length="278" mass="32986">MFGYVIVNKPELKIKDFDTYQSFYCGLCKALHEDFGRRGQLTLNFDLTFLAILLTALYEPEDQLVRERCVVHPMHRHVKRENAYLRYAADMTIILTFLKCEDDWKDEHRLQARSMLSLLKRPMKRMEEAYPHKIQAIREALQKTAELEKAQSRDLDRLSSLSGVMMAEIVTYRHDEWYDTLYRLGDYLGRFIYIMDAYDDVEDDRRKGQFNPFLEKSRQTDFDERVKVILELMISNSADAFEALPILRHADILRNILYAGVWTKYEMVRKKRTGEKDG</sequence>
<organism evidence="1 2">
    <name type="scientific">Clostridium innocuum</name>
    <dbReference type="NCBI Taxonomy" id="1522"/>
    <lineage>
        <taxon>Bacteria</taxon>
        <taxon>Bacillati</taxon>
        <taxon>Bacillota</taxon>
        <taxon>Clostridia</taxon>
        <taxon>Eubacteriales</taxon>
        <taxon>Clostridiaceae</taxon>
        <taxon>Clostridium</taxon>
    </lineage>
</organism>
<evidence type="ECO:0000313" key="1">
    <source>
        <dbReference type="EMBL" id="KGJ54996.1"/>
    </source>
</evidence>
<comment type="caution">
    <text evidence="1">The sequence shown here is derived from an EMBL/GenBank/DDBJ whole genome shotgun (WGS) entry which is preliminary data.</text>
</comment>
<dbReference type="Proteomes" id="UP000030008">
    <property type="component" value="Unassembled WGS sequence"/>
</dbReference>
<name>A0A099IBS9_CLOIN</name>
<evidence type="ECO:0000313" key="2">
    <source>
        <dbReference type="Proteomes" id="UP000030008"/>
    </source>
</evidence>